<evidence type="ECO:0000256" key="1">
    <source>
        <dbReference type="SAM" id="Phobius"/>
    </source>
</evidence>
<dbReference type="EMBL" id="FNUK01000003">
    <property type="protein sequence ID" value="SEF51517.1"/>
    <property type="molecule type" value="Genomic_DNA"/>
</dbReference>
<evidence type="ECO:0000313" key="3">
    <source>
        <dbReference type="Proteomes" id="UP000242850"/>
    </source>
</evidence>
<proteinExistence type="predicted"/>
<accession>A0A1H5SP40</accession>
<name>A0A1H5SP40_9CLOT</name>
<sequence>MDRFYEQLLTTSKNTLYKFYNFLMYFSIAFSIIYFFVAIFLFNIFYFVITLTALILSLLFRFLRDNQYKEYEYIFTNGNLQIDVIYNKSKRKTLIDEDVKNFDAFGKKEEIDVSKDFKRICCIPKDYNGDIYIFKLKGKRAVYISPNQEMLKLINEYKRK</sequence>
<reference evidence="3" key="1">
    <citation type="submission" date="2016-10" db="EMBL/GenBank/DDBJ databases">
        <authorList>
            <person name="Varghese N."/>
            <person name="Submissions S."/>
        </authorList>
    </citation>
    <scope>NUCLEOTIDE SEQUENCE [LARGE SCALE GENOMIC DNA]</scope>
    <source>
        <strain evidence="3">DSM 5463</strain>
    </source>
</reference>
<feature type="transmembrane region" description="Helical" evidence="1">
    <location>
        <begin position="44"/>
        <end position="63"/>
    </location>
</feature>
<keyword evidence="1" id="KW-1133">Transmembrane helix</keyword>
<feature type="transmembrane region" description="Helical" evidence="1">
    <location>
        <begin position="20"/>
        <end position="38"/>
    </location>
</feature>
<gene>
    <name evidence="2" type="ORF">SAMN05660865_00406</name>
</gene>
<dbReference type="AlphaFoldDB" id="A0A1H5SP40"/>
<organism evidence="2 3">
    <name type="scientific">Caloramator fervidus</name>
    <dbReference type="NCBI Taxonomy" id="29344"/>
    <lineage>
        <taxon>Bacteria</taxon>
        <taxon>Bacillati</taxon>
        <taxon>Bacillota</taxon>
        <taxon>Clostridia</taxon>
        <taxon>Eubacteriales</taxon>
        <taxon>Clostridiaceae</taxon>
        <taxon>Caloramator</taxon>
    </lineage>
</organism>
<protein>
    <submittedName>
        <fullName evidence="2">Uncharacterized protein</fullName>
    </submittedName>
</protein>
<keyword evidence="1" id="KW-0812">Transmembrane</keyword>
<dbReference type="RefSeq" id="WP_103895421.1">
    <property type="nucleotide sequence ID" value="NZ_FNUK01000003.1"/>
</dbReference>
<evidence type="ECO:0000313" key="2">
    <source>
        <dbReference type="EMBL" id="SEF51517.1"/>
    </source>
</evidence>
<keyword evidence="1" id="KW-0472">Membrane</keyword>
<keyword evidence="3" id="KW-1185">Reference proteome</keyword>
<dbReference type="Proteomes" id="UP000242850">
    <property type="component" value="Unassembled WGS sequence"/>
</dbReference>
<dbReference type="OrthoDB" id="2062630at2"/>